<evidence type="ECO:0000256" key="3">
    <source>
        <dbReference type="SAM" id="MobiDB-lite"/>
    </source>
</evidence>
<dbReference type="GO" id="GO:0016020">
    <property type="term" value="C:membrane"/>
    <property type="evidence" value="ECO:0007669"/>
    <property type="project" value="UniProtKB-SubCell"/>
</dbReference>
<feature type="transmembrane region" description="Helical" evidence="4">
    <location>
        <begin position="334"/>
        <end position="358"/>
    </location>
</feature>
<dbReference type="RefSeq" id="XP_016269845.1">
    <property type="nucleotide sequence ID" value="XM_016419317.1"/>
</dbReference>
<feature type="transmembrane region" description="Helical" evidence="4">
    <location>
        <begin position="391"/>
        <end position="409"/>
    </location>
</feature>
<dbReference type="PANTHER" id="PTHR11360">
    <property type="entry name" value="MONOCARBOXYLATE TRANSPORTER"/>
    <property type="match status" value="1"/>
</dbReference>
<comment type="similarity">
    <text evidence="2">Belongs to the major facilitator superfamily. Monocarboxylate porter (TC 2.A.1.13) family.</text>
</comment>
<dbReference type="SUPFAM" id="SSF103473">
    <property type="entry name" value="MFS general substrate transporter"/>
    <property type="match status" value="1"/>
</dbReference>
<dbReference type="HOGENOM" id="CLU_001265_1_2_1"/>
<feature type="transmembrane region" description="Helical" evidence="4">
    <location>
        <begin position="165"/>
        <end position="183"/>
    </location>
</feature>
<keyword evidence="4" id="KW-1133">Transmembrane helix</keyword>
<accession>M7WL27</accession>
<feature type="compositionally biased region" description="Pro residues" evidence="3">
    <location>
        <begin position="12"/>
        <end position="28"/>
    </location>
</feature>
<dbReference type="Gene3D" id="1.20.1250.20">
    <property type="entry name" value="MFS general substrate transporter like domains"/>
    <property type="match status" value="2"/>
</dbReference>
<dbReference type="GeneID" id="27369669"/>
<reference evidence="5 6" key="1">
    <citation type="journal article" date="2012" name="Nat. Commun.">
        <title>A multi-omic map of the lipid-producing yeast Rhodosporidium toruloides.</title>
        <authorList>
            <person name="Zhu Z."/>
            <person name="Zhang S."/>
            <person name="Liu H."/>
            <person name="Shen H."/>
            <person name="Lin X."/>
            <person name="Yang F."/>
            <person name="Zhou Y.J."/>
            <person name="Jin G."/>
            <person name="Ye M."/>
            <person name="Zou H."/>
            <person name="Zou H."/>
            <person name="Zhao Z.K."/>
        </authorList>
    </citation>
    <scope>NUCLEOTIDE SEQUENCE [LARGE SCALE GENOMIC DNA]</scope>
    <source>
        <strain evidence="5 6">NP11</strain>
    </source>
</reference>
<dbReference type="OrthoDB" id="2213137at2759"/>
<comment type="subcellular location">
    <subcellularLocation>
        <location evidence="1">Membrane</location>
        <topology evidence="1">Multi-pass membrane protein</topology>
    </subcellularLocation>
</comment>
<gene>
    <name evidence="5" type="ORF">RHTO_05656</name>
</gene>
<feature type="transmembrane region" description="Helical" evidence="4">
    <location>
        <begin position="292"/>
        <end position="314"/>
    </location>
</feature>
<dbReference type="InterPro" id="IPR050327">
    <property type="entry name" value="Proton-linked_MCT"/>
</dbReference>
<evidence type="ECO:0000256" key="2">
    <source>
        <dbReference type="ARBA" id="ARBA00006727"/>
    </source>
</evidence>
<sequence>MSRRVEFDTITPAPPSPAYSRPSTPPSLEPRTSSYPPSEILQSIGDGVLTTEATRQSSLRNLNLEQGEGTGVSLPPTDRGRGAWEFALAAFILETFIASPDAPPWGYSYSFATILVYLQSTPPWSSSSLSALSAIGSCQIGIQFCLSPFVVIVFRRYPDWVKASLWVSLVVSCGSMLLSSWATKVWQLIALQGIICGATGAILYTPVWIWLIEWFVERRGLAGGIIWSGTGIGGFVFPFLFSGLLSKVGFAWMVRVWALITAVVFAFAVYIVKPRIPPPRVRKGERGPWPAFPWKVLIDPIFVGMALASLFASLSTFPVSLYLATYASSLTTSAFAAEIVVGIYNIAASVGCTALGYVSDLSYTGATILCGVLGTAIALFAWGWADTLAKTYGFAVLFGFSSQMIVAWSGATRDVAGQDPYAAALVYCLLSVVRGVASMVMPLVSQKLYDPAQKGDATSWGRFGFLRMIVFVGVTSFVSAIAGVALEFMRRKYKKA</sequence>
<dbReference type="GO" id="GO:0022857">
    <property type="term" value="F:transmembrane transporter activity"/>
    <property type="evidence" value="ECO:0007669"/>
    <property type="project" value="InterPro"/>
</dbReference>
<feature type="transmembrane region" description="Helical" evidence="4">
    <location>
        <begin position="421"/>
        <end position="444"/>
    </location>
</feature>
<keyword evidence="6" id="KW-1185">Reference proteome</keyword>
<evidence type="ECO:0000256" key="4">
    <source>
        <dbReference type="SAM" id="Phobius"/>
    </source>
</evidence>
<name>M7WL27_RHOT1</name>
<feature type="transmembrane region" description="Helical" evidence="4">
    <location>
        <begin position="224"/>
        <end position="244"/>
    </location>
</feature>
<protein>
    <submittedName>
        <fullName evidence="5">MFS monocarboxylate transporter</fullName>
    </submittedName>
</protein>
<feature type="transmembrane region" description="Helical" evidence="4">
    <location>
        <begin position="250"/>
        <end position="272"/>
    </location>
</feature>
<evidence type="ECO:0000256" key="1">
    <source>
        <dbReference type="ARBA" id="ARBA00004141"/>
    </source>
</evidence>
<evidence type="ECO:0000313" key="6">
    <source>
        <dbReference type="Proteomes" id="UP000016926"/>
    </source>
</evidence>
<dbReference type="InterPro" id="IPR011701">
    <property type="entry name" value="MFS"/>
</dbReference>
<feature type="transmembrane region" description="Helical" evidence="4">
    <location>
        <begin position="129"/>
        <end position="153"/>
    </location>
</feature>
<dbReference type="InterPro" id="IPR036259">
    <property type="entry name" value="MFS_trans_sf"/>
</dbReference>
<keyword evidence="4" id="KW-0812">Transmembrane</keyword>
<dbReference type="eggNOG" id="KOG2504">
    <property type="taxonomic scope" value="Eukaryota"/>
</dbReference>
<dbReference type="AlphaFoldDB" id="M7WL27"/>
<feature type="transmembrane region" description="Helical" evidence="4">
    <location>
        <begin position="464"/>
        <end position="486"/>
    </location>
</feature>
<feature type="region of interest" description="Disordered" evidence="3">
    <location>
        <begin position="1"/>
        <end position="41"/>
    </location>
</feature>
<keyword evidence="4" id="KW-0472">Membrane</keyword>
<proteinExistence type="inferred from homology"/>
<evidence type="ECO:0000313" key="5">
    <source>
        <dbReference type="EMBL" id="EMS18726.1"/>
    </source>
</evidence>
<dbReference type="Pfam" id="PF07690">
    <property type="entry name" value="MFS_1"/>
    <property type="match status" value="1"/>
</dbReference>
<dbReference type="Proteomes" id="UP000016926">
    <property type="component" value="Unassembled WGS sequence"/>
</dbReference>
<dbReference type="EMBL" id="KB722676">
    <property type="protein sequence ID" value="EMS18726.1"/>
    <property type="molecule type" value="Genomic_DNA"/>
</dbReference>
<feature type="transmembrane region" description="Helical" evidence="4">
    <location>
        <begin position="365"/>
        <end position="385"/>
    </location>
</feature>
<organism evidence="5 6">
    <name type="scientific">Rhodotorula toruloides (strain NP11)</name>
    <name type="common">Yeast</name>
    <name type="synonym">Rhodosporidium toruloides</name>
    <dbReference type="NCBI Taxonomy" id="1130832"/>
    <lineage>
        <taxon>Eukaryota</taxon>
        <taxon>Fungi</taxon>
        <taxon>Dikarya</taxon>
        <taxon>Basidiomycota</taxon>
        <taxon>Pucciniomycotina</taxon>
        <taxon>Microbotryomycetes</taxon>
        <taxon>Sporidiobolales</taxon>
        <taxon>Sporidiobolaceae</taxon>
        <taxon>Rhodotorula</taxon>
    </lineage>
</organism>
<feature type="transmembrane region" description="Helical" evidence="4">
    <location>
        <begin position="189"/>
        <end position="212"/>
    </location>
</feature>
<dbReference type="PANTHER" id="PTHR11360:SF287">
    <property type="entry name" value="MFS MONOCARBOXYLATE TRANSPORTER"/>
    <property type="match status" value="1"/>
</dbReference>